<feature type="binding site" evidence="21">
    <location>
        <position position="544"/>
    </location>
    <ligand>
        <name>Mn(2+)</name>
        <dbReference type="ChEBI" id="CHEBI:29035"/>
    </ligand>
</feature>
<protein>
    <recommendedName>
        <fullName evidence="23">Cellulose synthase</fullName>
        <ecNumber evidence="23">2.4.1.12</ecNumber>
    </recommendedName>
</protein>
<proteinExistence type="inferred from homology"/>
<feature type="transmembrane region" description="Helical" evidence="23">
    <location>
        <begin position="956"/>
        <end position="977"/>
    </location>
</feature>
<feature type="binding site" evidence="20">
    <location>
        <position position="543"/>
    </location>
    <ligand>
        <name>UDP-alpha-D-glucose</name>
        <dbReference type="ChEBI" id="CHEBI:58885"/>
    </ligand>
</feature>
<dbReference type="GO" id="GO:0030244">
    <property type="term" value="P:cellulose biosynthetic process"/>
    <property type="evidence" value="ECO:0007669"/>
    <property type="project" value="UniProtKB-KW"/>
</dbReference>
<comment type="caution">
    <text evidence="26">The sequence shown here is derived from an EMBL/GenBank/DDBJ whole genome shotgun (WGS) entry which is preliminary data.</text>
</comment>
<keyword evidence="16" id="KW-0464">Manganese</keyword>
<dbReference type="GO" id="GO:0009834">
    <property type="term" value="P:plant-type secondary cell wall biogenesis"/>
    <property type="evidence" value="ECO:0007669"/>
    <property type="project" value="UniProtKB-ARBA"/>
</dbReference>
<gene>
    <name evidence="26" type="ORF">Taro_047469</name>
</gene>
<evidence type="ECO:0000256" key="20">
    <source>
        <dbReference type="PIRSR" id="PIRSR605150-2"/>
    </source>
</evidence>
<evidence type="ECO:0000313" key="27">
    <source>
        <dbReference type="Proteomes" id="UP000652761"/>
    </source>
</evidence>
<organism evidence="26 27">
    <name type="scientific">Colocasia esculenta</name>
    <name type="common">Wild taro</name>
    <name type="synonym">Arum esculentum</name>
    <dbReference type="NCBI Taxonomy" id="4460"/>
    <lineage>
        <taxon>Eukaryota</taxon>
        <taxon>Viridiplantae</taxon>
        <taxon>Streptophyta</taxon>
        <taxon>Embryophyta</taxon>
        <taxon>Tracheophyta</taxon>
        <taxon>Spermatophyta</taxon>
        <taxon>Magnoliopsida</taxon>
        <taxon>Liliopsida</taxon>
        <taxon>Araceae</taxon>
        <taxon>Aroideae</taxon>
        <taxon>Colocasieae</taxon>
        <taxon>Colocasia</taxon>
    </lineage>
</organism>
<dbReference type="PROSITE" id="PS50089">
    <property type="entry name" value="ZF_RING_2"/>
    <property type="match status" value="1"/>
</dbReference>
<dbReference type="Gene3D" id="3.30.40.10">
    <property type="entry name" value="Zinc/RING finger domain, C3HC4 (zinc finger)"/>
    <property type="match status" value="1"/>
</dbReference>
<feature type="transmembrane region" description="Helical" evidence="23">
    <location>
        <begin position="843"/>
        <end position="863"/>
    </location>
</feature>
<evidence type="ECO:0000256" key="7">
    <source>
        <dbReference type="ARBA" id="ARBA00022679"/>
    </source>
</evidence>
<dbReference type="InterPro" id="IPR027934">
    <property type="entry name" value="CES_Znf_RING"/>
</dbReference>
<evidence type="ECO:0000256" key="8">
    <source>
        <dbReference type="ARBA" id="ARBA00022692"/>
    </source>
</evidence>
<keyword evidence="8 23" id="KW-0812">Transmembrane</keyword>
<dbReference type="Pfam" id="PF14569">
    <property type="entry name" value="zf-UDP"/>
    <property type="match status" value="1"/>
</dbReference>
<evidence type="ECO:0000313" key="26">
    <source>
        <dbReference type="EMBL" id="MQM14537.1"/>
    </source>
</evidence>
<feature type="transmembrane region" description="Helical" evidence="23">
    <location>
        <begin position="875"/>
        <end position="893"/>
    </location>
</feature>
<evidence type="ECO:0000256" key="19">
    <source>
        <dbReference type="PIRSR" id="PIRSR605150-1"/>
    </source>
</evidence>
<feature type="binding site" evidence="20">
    <location>
        <position position="402"/>
    </location>
    <ligand>
        <name>UDP-alpha-D-glucose</name>
        <dbReference type="ChEBI" id="CHEBI:58885"/>
    </ligand>
</feature>
<dbReference type="FunFam" id="3.30.40.10:FF:000031">
    <property type="entry name" value="Cellulose synthase"/>
    <property type="match status" value="1"/>
</dbReference>
<dbReference type="OrthoDB" id="2161379at2759"/>
<evidence type="ECO:0000256" key="14">
    <source>
        <dbReference type="ARBA" id="ARBA00023054"/>
    </source>
</evidence>
<dbReference type="SUPFAM" id="SSF57850">
    <property type="entry name" value="RING/U-box"/>
    <property type="match status" value="1"/>
</dbReference>
<feature type="region of interest" description="Disordered" evidence="24">
    <location>
        <begin position="218"/>
        <end position="265"/>
    </location>
</feature>
<evidence type="ECO:0000256" key="13">
    <source>
        <dbReference type="ARBA" id="ARBA00022989"/>
    </source>
</evidence>
<feature type="binding site" evidence="21">
    <location>
        <position position="568"/>
    </location>
    <ligand>
        <name>Mn(2+)</name>
        <dbReference type="ChEBI" id="CHEBI:29035"/>
    </ligand>
</feature>
<comment type="caution">
    <text evidence="23">Lacks conserved residue(s) required for the propagation of feature annotation.</text>
</comment>
<keyword evidence="15 23" id="KW-0472">Membrane</keyword>
<keyword evidence="27" id="KW-1185">Reference proteome</keyword>
<dbReference type="EMBL" id="NMUH01006132">
    <property type="protein sequence ID" value="MQM14537.1"/>
    <property type="molecule type" value="Genomic_DNA"/>
</dbReference>
<dbReference type="UniPathway" id="UPA00695"/>
<comment type="cofactor">
    <cofactor evidence="23">
        <name>Zn(2+)</name>
        <dbReference type="ChEBI" id="CHEBI:29105"/>
    </cofactor>
    <text evidence="23">Binds 2 Zn(2+) ions per subunit.</text>
</comment>
<evidence type="ECO:0000256" key="11">
    <source>
        <dbReference type="ARBA" id="ARBA00022833"/>
    </source>
</evidence>
<feature type="transmembrane region" description="Helical" evidence="23">
    <location>
        <begin position="1027"/>
        <end position="1047"/>
    </location>
</feature>
<keyword evidence="9 23" id="KW-0479">Metal-binding</keyword>
<dbReference type="InterPro" id="IPR013083">
    <property type="entry name" value="Znf_RING/FYVE/PHD"/>
</dbReference>
<dbReference type="PANTHER" id="PTHR13301">
    <property type="entry name" value="X-BOX TRANSCRIPTION FACTOR-RELATED"/>
    <property type="match status" value="1"/>
</dbReference>
<evidence type="ECO:0000256" key="12">
    <source>
        <dbReference type="ARBA" id="ARBA00022916"/>
    </source>
</evidence>
<feature type="transmembrane region" description="Helical" evidence="23">
    <location>
        <begin position="913"/>
        <end position="935"/>
    </location>
</feature>
<evidence type="ECO:0000256" key="6">
    <source>
        <dbReference type="ARBA" id="ARBA00022676"/>
    </source>
</evidence>
<evidence type="ECO:0000259" key="25">
    <source>
        <dbReference type="PROSITE" id="PS50089"/>
    </source>
</evidence>
<feature type="binding site" evidence="20">
    <location>
        <position position="373"/>
    </location>
    <ligand>
        <name>UDP-alpha-D-glucose</name>
        <dbReference type="ChEBI" id="CHEBI:58885"/>
    </ligand>
</feature>
<dbReference type="GO" id="GO:0071555">
    <property type="term" value="P:cell wall organization"/>
    <property type="evidence" value="ECO:0007669"/>
    <property type="project" value="UniProtKB-KW"/>
</dbReference>
<dbReference type="AlphaFoldDB" id="A0A843X0Y0"/>
<evidence type="ECO:0000256" key="22">
    <source>
        <dbReference type="PROSITE-ProRule" id="PRU00175"/>
    </source>
</evidence>
<evidence type="ECO:0000256" key="5">
    <source>
        <dbReference type="ARBA" id="ARBA00022475"/>
    </source>
</evidence>
<keyword evidence="12 23" id="KW-0135">Cellulose biosynthesis</keyword>
<keyword evidence="13 23" id="KW-1133">Transmembrane helix</keyword>
<evidence type="ECO:0000256" key="17">
    <source>
        <dbReference type="ARBA" id="ARBA00023316"/>
    </source>
</evidence>
<evidence type="ECO:0000256" key="1">
    <source>
        <dbReference type="ARBA" id="ARBA00001936"/>
    </source>
</evidence>
<dbReference type="GO" id="GO:0005886">
    <property type="term" value="C:plasma membrane"/>
    <property type="evidence" value="ECO:0007669"/>
    <property type="project" value="UniProtKB-SubCell"/>
</dbReference>
<dbReference type="Proteomes" id="UP000652761">
    <property type="component" value="Unassembled WGS sequence"/>
</dbReference>
<sequence>MEASAGLVAGSHNRNELVLIRGHEEVIYVPFRHLLLELFDPTSRKPLRALNGQVCEICGDDIGSTADGDLFVACNECGFPVCRPCYEYERREGSQACPQCKTRYKRLKGSPRVEGDEDEDDVDDLDHEFNLEEEKKSQHQQLLLQQQSNKHLTEAMLYGKMSYGRGGFEEEDGNVPQIPPIITGARSMPPSCEFPLSSHGDALSSSLYKRVHPYPMSEPGSAKWDEKREGGWKERMDEWKSKQGLRGGGDPDDDPDMSMTDEARQPLSRKVPIASSKINPYRMVIVIRLVVLGFFLRYRILNPVPDAVGLWLTSVICEIWFAISWILDQFPKWLPIDRETYLDRLSLRYEREGEPSRLASVDIFVSTVDPLKEPPLVTANTVLSILAVDYPVDKVSCYVSDDGASMLTFESLSETAEFARRWVPFCKRFAIEPRAPEMYFSQKIDYLKDKVQPTFVKERRAMKREYEEFKVRINALVAKAMKVPPEGWIMQDGTPWPGNNTRDHPGMIQVFLGHSGGHDADGNELPRLVYVSREKRPGFQHHKKAGAMNALIRVSAVLTNAPFMLNLDCDHYINNSKAIREAMCFLMDPQAGRKICYVQFPQRFDGIDLHDRYANRNTVFFDINMKGLDGIQGPVYVGTGCVFRRRALYGYQPPRGPKRPRMVSCDCCPCFGSRRRKLDYAKQEAMEEEAVEAEAMASEMNLEKKFGQSAAFVTSTLMDEGGVTPSSSPAALLREAIHVISCGYEDKTEWGTELGWIYGSITEDILTGFKMHCRGWRSVYCVPATAAFKGSAPINLSDRLNQVLRWALGSVEIFFSRHSPLWYGYRGGHLRWLERLAYINTTVYPFTSLPLLAYCTLPAVCLLTGKFIMPTISTFASLFFITLFISIFATGILELRWSGVSIEEWWRNEQFWVIGGVSAHLFAVLQGLLKVLAGIDTNFTVTSKTSGDEDDAFGELYAFKWTSLLVPPTTLLVVNIIGVVAGVSDAISNGYQSWGPLFGKLFFAFWVIIHLYPFLKGLMGRQNRTPTIVVIWSVLLASIFSLLWVRIDPFIVKATGPDVRQCGINC</sequence>
<comment type="pathway">
    <text evidence="3 23">Glycan metabolism; plant cellulose biosynthesis.</text>
</comment>
<dbReference type="CDD" id="cd16617">
    <property type="entry name" value="mRING-HC-C4C4_CesA"/>
    <property type="match status" value="1"/>
</dbReference>
<feature type="active site" evidence="19">
    <location>
        <position position="764"/>
    </location>
</feature>
<evidence type="ECO:0000256" key="10">
    <source>
        <dbReference type="ARBA" id="ARBA00022771"/>
    </source>
</evidence>
<dbReference type="FunFam" id="3.90.550.10:FF:000009">
    <property type="entry name" value="Cellulose synthase"/>
    <property type="match status" value="1"/>
</dbReference>
<keyword evidence="6 23" id="KW-0328">Glycosyltransferase</keyword>
<evidence type="ECO:0000256" key="18">
    <source>
        <dbReference type="ARBA" id="ARBA00048682"/>
    </source>
</evidence>
<feature type="domain" description="RING-type" evidence="25">
    <location>
        <begin position="55"/>
        <end position="101"/>
    </location>
</feature>
<evidence type="ECO:0000256" key="15">
    <source>
        <dbReference type="ARBA" id="ARBA00023136"/>
    </source>
</evidence>
<evidence type="ECO:0000256" key="2">
    <source>
        <dbReference type="ARBA" id="ARBA00004651"/>
    </source>
</evidence>
<comment type="subcellular location">
    <subcellularLocation>
        <location evidence="2 23">Cell membrane</location>
        <topology evidence="2 23">Multi-pass membrane protein</topology>
    </subcellularLocation>
</comment>
<feature type="transmembrane region" description="Helical" evidence="23">
    <location>
        <begin position="997"/>
        <end position="1015"/>
    </location>
</feature>
<evidence type="ECO:0000256" key="21">
    <source>
        <dbReference type="PIRSR" id="PIRSR605150-3"/>
    </source>
</evidence>
<keyword evidence="5 23" id="KW-1003">Cell membrane</keyword>
<comment type="catalytic activity">
    <reaction evidence="18 23">
        <text>[(1-&gt;4)-beta-D-glucosyl](n) + UDP-alpha-D-glucose = [(1-&gt;4)-beta-D-glucosyl](n+1) + UDP + H(+)</text>
        <dbReference type="Rhea" id="RHEA:19929"/>
        <dbReference type="Rhea" id="RHEA-COMP:10033"/>
        <dbReference type="Rhea" id="RHEA-COMP:10034"/>
        <dbReference type="ChEBI" id="CHEBI:15378"/>
        <dbReference type="ChEBI" id="CHEBI:18246"/>
        <dbReference type="ChEBI" id="CHEBI:58223"/>
        <dbReference type="ChEBI" id="CHEBI:58885"/>
        <dbReference type="EC" id="2.4.1.12"/>
    </reaction>
</comment>
<feature type="binding site" evidence="20">
    <location>
        <position position="372"/>
    </location>
    <ligand>
        <name>UDP-alpha-D-glucose</name>
        <dbReference type="ChEBI" id="CHEBI:58885"/>
    </ligand>
</feature>
<dbReference type="SUPFAM" id="SSF53448">
    <property type="entry name" value="Nucleotide-diphospho-sugar transferases"/>
    <property type="match status" value="1"/>
</dbReference>
<keyword evidence="14" id="KW-0175">Coiled coil</keyword>
<dbReference type="Gene3D" id="3.90.550.10">
    <property type="entry name" value="Spore Coat Polysaccharide Biosynthesis Protein SpsA, Chain A"/>
    <property type="match status" value="1"/>
</dbReference>
<keyword evidence="17 23" id="KW-0961">Cell wall biogenesis/degradation</keyword>
<dbReference type="InterPro" id="IPR029044">
    <property type="entry name" value="Nucleotide-diphossugar_trans"/>
</dbReference>
<name>A0A843X0Y0_COLES</name>
<dbReference type="GO" id="GO:0016760">
    <property type="term" value="F:cellulose synthase (UDP-forming) activity"/>
    <property type="evidence" value="ECO:0007669"/>
    <property type="project" value="UniProtKB-EC"/>
</dbReference>
<keyword evidence="10 22" id="KW-0863">Zinc-finger</keyword>
<evidence type="ECO:0000256" key="3">
    <source>
        <dbReference type="ARBA" id="ARBA00004768"/>
    </source>
</evidence>
<comment type="similarity">
    <text evidence="4 23">Belongs to the glycosyltransferase 2 family. Plant cellulose synthase subfamily.</text>
</comment>
<dbReference type="InterPro" id="IPR005150">
    <property type="entry name" value="Cellulose_synth"/>
</dbReference>
<comment type="cofactor">
    <cofactor evidence="1">
        <name>Mn(2+)</name>
        <dbReference type="ChEBI" id="CHEBI:29035"/>
    </cofactor>
</comment>
<keyword evidence="11 23" id="KW-0862">Zinc</keyword>
<accession>A0A843X0Y0</accession>
<feature type="binding site" evidence="20">
    <location>
        <position position="366"/>
    </location>
    <ligand>
        <name>UDP-alpha-D-glucose</name>
        <dbReference type="ChEBI" id="CHEBI:58885"/>
    </ligand>
</feature>
<evidence type="ECO:0000256" key="9">
    <source>
        <dbReference type="ARBA" id="ARBA00022723"/>
    </source>
</evidence>
<evidence type="ECO:0000256" key="24">
    <source>
        <dbReference type="SAM" id="MobiDB-lite"/>
    </source>
</evidence>
<evidence type="ECO:0000256" key="4">
    <source>
        <dbReference type="ARBA" id="ARBA00007548"/>
    </source>
</evidence>
<dbReference type="GO" id="GO:0008270">
    <property type="term" value="F:zinc ion binding"/>
    <property type="evidence" value="ECO:0007669"/>
    <property type="project" value="UniProtKB-KW"/>
</dbReference>
<evidence type="ECO:0000256" key="16">
    <source>
        <dbReference type="ARBA" id="ARBA00023211"/>
    </source>
</evidence>
<reference evidence="26" key="1">
    <citation type="submission" date="2017-07" db="EMBL/GenBank/DDBJ databases">
        <title>Taro Niue Genome Assembly and Annotation.</title>
        <authorList>
            <person name="Atibalentja N."/>
            <person name="Keating K."/>
            <person name="Fields C.J."/>
        </authorList>
    </citation>
    <scope>NUCLEOTIDE SEQUENCE</scope>
    <source>
        <strain evidence="26">Niue_2</strain>
        <tissue evidence="26">Leaf</tissue>
    </source>
</reference>
<keyword evidence="7 23" id="KW-0808">Transferase</keyword>
<dbReference type="InterPro" id="IPR001841">
    <property type="entry name" value="Znf_RING"/>
</dbReference>
<evidence type="ECO:0000256" key="23">
    <source>
        <dbReference type="RuleBase" id="RU361116"/>
    </source>
</evidence>
<feature type="compositionally biased region" description="Basic and acidic residues" evidence="24">
    <location>
        <begin position="223"/>
        <end position="241"/>
    </location>
</feature>
<dbReference type="EC" id="2.4.1.12" evidence="23"/>
<dbReference type="Pfam" id="PF03552">
    <property type="entry name" value="Cellulose_synt"/>
    <property type="match status" value="1"/>
</dbReference>
<feature type="active site" evidence="19">
    <location>
        <position position="402"/>
    </location>
</feature>